<dbReference type="EMBL" id="JBGBZA010000002">
    <property type="protein sequence ID" value="MEY9321332.1"/>
    <property type="molecule type" value="Genomic_DNA"/>
</dbReference>
<proteinExistence type="predicted"/>
<evidence type="ECO:0000313" key="1">
    <source>
        <dbReference type="EMBL" id="MEY9321332.1"/>
    </source>
</evidence>
<accession>A0ABV4FEN7</accession>
<name>A0ABV4FEN7_BRAEL</name>
<comment type="caution">
    <text evidence="1">The sequence shown here is derived from an EMBL/GenBank/DDBJ whole genome shotgun (WGS) entry which is preliminary data.</text>
</comment>
<reference evidence="1 2" key="1">
    <citation type="submission" date="2024-07" db="EMBL/GenBank/DDBJ databases">
        <title>Genomic Encyclopedia of Type Strains, Phase V (KMG-V): Genome sequencing to study the core and pangenomes of soil and plant-associated prokaryotes.</title>
        <authorList>
            <person name="Whitman W."/>
        </authorList>
    </citation>
    <scope>NUCLEOTIDE SEQUENCE [LARGE SCALE GENOMIC DNA]</scope>
    <source>
        <strain evidence="1 2">USDA 415</strain>
    </source>
</reference>
<organism evidence="1 2">
    <name type="scientific">Bradyrhizobium elkanii</name>
    <dbReference type="NCBI Taxonomy" id="29448"/>
    <lineage>
        <taxon>Bacteria</taxon>
        <taxon>Pseudomonadati</taxon>
        <taxon>Pseudomonadota</taxon>
        <taxon>Alphaproteobacteria</taxon>
        <taxon>Hyphomicrobiales</taxon>
        <taxon>Nitrobacteraceae</taxon>
        <taxon>Bradyrhizobium</taxon>
    </lineage>
</organism>
<keyword evidence="2" id="KW-1185">Reference proteome</keyword>
<dbReference type="Proteomes" id="UP001565471">
    <property type="component" value="Unassembled WGS sequence"/>
</dbReference>
<evidence type="ECO:0000313" key="2">
    <source>
        <dbReference type="Proteomes" id="UP001565471"/>
    </source>
</evidence>
<sequence>MTKYIVTIVEGEASYLAEAVTAAADRRGSPSRQFGY</sequence>
<gene>
    <name evidence="1" type="ORF">ABIF29_008131</name>
</gene>
<protein>
    <submittedName>
        <fullName evidence="1">Uncharacterized protein</fullName>
    </submittedName>
</protein>